<dbReference type="RefSeq" id="WP_035679797.1">
    <property type="nucleotide sequence ID" value="NZ_JPRL01000001.1"/>
</dbReference>
<gene>
    <name evidence="2" type="ORF">IW19_00260</name>
</gene>
<protein>
    <submittedName>
        <fullName evidence="2">Uncharacterized protein</fullName>
    </submittedName>
</protein>
<keyword evidence="1" id="KW-0472">Membrane</keyword>
<keyword evidence="1" id="KW-0812">Transmembrane</keyword>
<reference evidence="2 3" key="1">
    <citation type="submission" date="2014-07" db="EMBL/GenBank/DDBJ databases">
        <title>Genome of Flavobacterium reichenbachii LMG 25512.</title>
        <authorList>
            <person name="Stropko S.J."/>
            <person name="Pipes S.E."/>
            <person name="Newman J.D."/>
        </authorList>
    </citation>
    <scope>NUCLEOTIDE SEQUENCE [LARGE SCALE GENOMIC DNA]</scope>
    <source>
        <strain evidence="2 3">LMG 25512</strain>
    </source>
</reference>
<dbReference type="OrthoDB" id="1069251at2"/>
<proteinExistence type="predicted"/>
<comment type="caution">
    <text evidence="2">The sequence shown here is derived from an EMBL/GenBank/DDBJ whole genome shotgun (WGS) entry which is preliminary data.</text>
</comment>
<evidence type="ECO:0000256" key="1">
    <source>
        <dbReference type="SAM" id="Phobius"/>
    </source>
</evidence>
<evidence type="ECO:0000313" key="3">
    <source>
        <dbReference type="Proteomes" id="UP000028715"/>
    </source>
</evidence>
<sequence>MRILFSKLTVILLVLVTSVLLIYFYINDVQKARLKVFNEQVGTYKLDLQRTKLENYQKDSSAYKKLTITFYSDSTFKLNIPVPFINDTKGRWVADAGDYDSWNWLQFDRYLKKHKMEINSGNQFSHIQNYGSSSGFYINAVRPMDNQNYIQEVYFIRKNKK</sequence>
<dbReference type="AlphaFoldDB" id="A0A085ZHZ5"/>
<evidence type="ECO:0000313" key="2">
    <source>
        <dbReference type="EMBL" id="KFF04059.1"/>
    </source>
</evidence>
<feature type="transmembrane region" description="Helical" evidence="1">
    <location>
        <begin position="6"/>
        <end position="26"/>
    </location>
</feature>
<keyword evidence="3" id="KW-1185">Reference proteome</keyword>
<keyword evidence="1" id="KW-1133">Transmembrane helix</keyword>
<organism evidence="2 3">
    <name type="scientific">Flavobacterium reichenbachii</name>
    <dbReference type="NCBI Taxonomy" id="362418"/>
    <lineage>
        <taxon>Bacteria</taxon>
        <taxon>Pseudomonadati</taxon>
        <taxon>Bacteroidota</taxon>
        <taxon>Flavobacteriia</taxon>
        <taxon>Flavobacteriales</taxon>
        <taxon>Flavobacteriaceae</taxon>
        <taxon>Flavobacterium</taxon>
    </lineage>
</organism>
<accession>A0A085ZHZ5</accession>
<dbReference type="EMBL" id="JPRL01000001">
    <property type="protein sequence ID" value="KFF04059.1"/>
    <property type="molecule type" value="Genomic_DNA"/>
</dbReference>
<name>A0A085ZHZ5_9FLAO</name>
<dbReference type="Proteomes" id="UP000028715">
    <property type="component" value="Unassembled WGS sequence"/>
</dbReference>